<feature type="binding site" evidence="9">
    <location>
        <position position="122"/>
    </location>
    <ligand>
        <name>NADPH</name>
        <dbReference type="ChEBI" id="CHEBI:57783"/>
    </ligand>
</feature>
<dbReference type="InterPro" id="IPR036169">
    <property type="entry name" value="DXPR_C_sf"/>
</dbReference>
<evidence type="ECO:0000256" key="5">
    <source>
        <dbReference type="ARBA" id="ARBA00023002"/>
    </source>
</evidence>
<reference evidence="13 14" key="1">
    <citation type="submission" date="2021-05" db="EMBL/GenBank/DDBJ databases">
        <title>The draft genome of Geobacter chapellei DSM 13688.</title>
        <authorList>
            <person name="Xu Z."/>
            <person name="Masuda Y."/>
            <person name="Itoh H."/>
            <person name="Senoo K."/>
        </authorList>
    </citation>
    <scope>NUCLEOTIDE SEQUENCE [LARGE SCALE GENOMIC DNA]</scope>
    <source>
        <strain evidence="13 14">DSM 13688</strain>
    </source>
</reference>
<feature type="binding site" evidence="9">
    <location>
        <position position="148"/>
    </location>
    <ligand>
        <name>Mn(2+)</name>
        <dbReference type="ChEBI" id="CHEBI:29035"/>
    </ligand>
</feature>
<feature type="binding site" evidence="9">
    <location>
        <position position="203"/>
    </location>
    <ligand>
        <name>NADPH</name>
        <dbReference type="ChEBI" id="CHEBI:57783"/>
    </ligand>
</feature>
<evidence type="ECO:0000256" key="3">
    <source>
        <dbReference type="ARBA" id="ARBA00022723"/>
    </source>
</evidence>
<dbReference type="NCBIfam" id="NF009114">
    <property type="entry name" value="PRK12464.1"/>
    <property type="match status" value="1"/>
</dbReference>
<dbReference type="Proteomes" id="UP000784128">
    <property type="component" value="Unassembled WGS sequence"/>
</dbReference>
<dbReference type="PANTHER" id="PTHR30525">
    <property type="entry name" value="1-DEOXY-D-XYLULOSE 5-PHOSPHATE REDUCTOISOMERASE"/>
    <property type="match status" value="1"/>
</dbReference>
<comment type="similarity">
    <text evidence="2 9">Belongs to the DXR family.</text>
</comment>
<dbReference type="EMBL" id="JAHDYS010000013">
    <property type="protein sequence ID" value="MBT1072824.1"/>
    <property type="molecule type" value="Genomic_DNA"/>
</dbReference>
<feature type="binding site" evidence="9">
    <location>
        <position position="219"/>
    </location>
    <ligand>
        <name>1-deoxy-D-xylulose 5-phosphate</name>
        <dbReference type="ChEBI" id="CHEBI:57792"/>
    </ligand>
</feature>
<dbReference type="InterPro" id="IPR026877">
    <property type="entry name" value="DXPR_C"/>
</dbReference>
<organism evidence="13 14">
    <name type="scientific">Pelotalea chapellei</name>
    <dbReference type="NCBI Taxonomy" id="44671"/>
    <lineage>
        <taxon>Bacteria</taxon>
        <taxon>Pseudomonadati</taxon>
        <taxon>Thermodesulfobacteriota</taxon>
        <taxon>Desulfuromonadia</taxon>
        <taxon>Geobacterales</taxon>
        <taxon>Geobacteraceae</taxon>
        <taxon>Pelotalea</taxon>
    </lineage>
</organism>
<keyword evidence="14" id="KW-1185">Reference proteome</keyword>
<keyword evidence="3 9" id="KW-0479">Metal-binding</keyword>
<protein>
    <recommendedName>
        <fullName evidence="9">1-deoxy-D-xylulose 5-phosphate reductoisomerase</fullName>
        <shortName evidence="9">DXP reductoisomerase</shortName>
        <ecNumber evidence="9">1.1.1.267</ecNumber>
    </recommendedName>
    <alternativeName>
        <fullName evidence="9">1-deoxyxylulose-5-phosphate reductoisomerase</fullName>
    </alternativeName>
    <alternativeName>
        <fullName evidence="9">2-C-methyl-D-erythritol 4-phosphate synthase</fullName>
    </alternativeName>
</protein>
<feature type="binding site" evidence="9">
    <location>
        <position position="215"/>
    </location>
    <ligand>
        <name>1-deoxy-D-xylulose 5-phosphate</name>
        <dbReference type="ChEBI" id="CHEBI:57792"/>
    </ligand>
</feature>
<keyword evidence="5 9" id="KW-0560">Oxidoreductase</keyword>
<dbReference type="InterPro" id="IPR036291">
    <property type="entry name" value="NAD(P)-bd_dom_sf"/>
</dbReference>
<evidence type="ECO:0000259" key="11">
    <source>
        <dbReference type="Pfam" id="PF08436"/>
    </source>
</evidence>
<keyword evidence="7 9" id="KW-0414">Isoprene biosynthesis</keyword>
<feature type="binding site" evidence="9">
    <location>
        <position position="13"/>
    </location>
    <ligand>
        <name>NADPH</name>
        <dbReference type="ChEBI" id="CHEBI:57783"/>
    </ligand>
</feature>
<dbReference type="InterPro" id="IPR013512">
    <property type="entry name" value="DXP_reductoisomerase_N"/>
</dbReference>
<sequence>MKMLSILGSTGSIGVSTLEIVAAYPDRFKIVALTAGKNLELFARQIRQFAPAIAAVASPDDIPRLQALCPGLDVTILGGEEGLIAAATATDTEMVVAAIVGAAGLVPTAAAIRAGKDIALANKETLVTAGRLFMDMVAEYGVKLYPVDSEHSAVFQSIEGHRSQDISKIILTASGGPFLNTPVQQLAQVTVADALNHPNWSMGKKISIDSATMMNKGLEVIEARWLFNVPVEKIDVNIHPQSIIHSMVEYIDGCVIAQLGSPDMKAPIAYALSYPERVATGVQPLDLTTFSGLTFFKPDTEKFRCLELAYRAMGEGESMPAVMNAANEIAVECFLEGRIGFIQIATIIEETMNAHHAHPLASIEEVLQADLWGREMAREICLKQVN</sequence>
<evidence type="ECO:0000256" key="7">
    <source>
        <dbReference type="ARBA" id="ARBA00023229"/>
    </source>
</evidence>
<dbReference type="Pfam" id="PF02670">
    <property type="entry name" value="DXP_reductoisom"/>
    <property type="match status" value="1"/>
</dbReference>
<evidence type="ECO:0000259" key="12">
    <source>
        <dbReference type="Pfam" id="PF13288"/>
    </source>
</evidence>
<feature type="binding site" evidence="9">
    <location>
        <position position="12"/>
    </location>
    <ligand>
        <name>NADPH</name>
        <dbReference type="ChEBI" id="CHEBI:57783"/>
    </ligand>
</feature>
<feature type="binding site" evidence="9">
    <location>
        <position position="10"/>
    </location>
    <ligand>
        <name>NADPH</name>
        <dbReference type="ChEBI" id="CHEBI:57783"/>
    </ligand>
</feature>
<feature type="binding site" evidence="9">
    <location>
        <position position="216"/>
    </location>
    <ligand>
        <name>1-deoxy-D-xylulose 5-phosphate</name>
        <dbReference type="ChEBI" id="CHEBI:57792"/>
    </ligand>
</feature>
<dbReference type="SUPFAM" id="SSF69055">
    <property type="entry name" value="1-deoxy-D-xylulose-5-phosphate reductoisomerase, C-terminal domain"/>
    <property type="match status" value="1"/>
</dbReference>
<evidence type="ECO:0000256" key="2">
    <source>
        <dbReference type="ARBA" id="ARBA00006825"/>
    </source>
</evidence>
<dbReference type="SUPFAM" id="SSF55347">
    <property type="entry name" value="Glyceraldehyde-3-phosphate dehydrogenase-like, C-terminal domain"/>
    <property type="match status" value="1"/>
</dbReference>
<evidence type="ECO:0000256" key="1">
    <source>
        <dbReference type="ARBA" id="ARBA00005094"/>
    </source>
</evidence>
<feature type="binding site" evidence="9">
    <location>
        <position position="210"/>
    </location>
    <ligand>
        <name>1-deoxy-D-xylulose 5-phosphate</name>
        <dbReference type="ChEBI" id="CHEBI:57792"/>
    </ligand>
</feature>
<comment type="function">
    <text evidence="9">Catalyzes the NADPH-dependent rearrangement and reduction of 1-deoxy-D-xylulose-5-phosphate (DXP) to 2-C-methyl-D-erythritol 4-phosphate (MEP).</text>
</comment>
<dbReference type="NCBIfam" id="TIGR00243">
    <property type="entry name" value="Dxr"/>
    <property type="match status" value="1"/>
</dbReference>
<feature type="binding site" evidence="9">
    <location>
        <position position="38"/>
    </location>
    <ligand>
        <name>NADPH</name>
        <dbReference type="ChEBI" id="CHEBI:57783"/>
    </ligand>
</feature>
<comment type="caution">
    <text evidence="13">The sequence shown here is derived from an EMBL/GenBank/DDBJ whole genome shotgun (WGS) entry which is preliminary data.</text>
</comment>
<feature type="binding site" evidence="9">
    <location>
        <position position="149"/>
    </location>
    <ligand>
        <name>1-deoxy-D-xylulose 5-phosphate</name>
        <dbReference type="ChEBI" id="CHEBI:57792"/>
    </ligand>
</feature>
<comment type="catalytic activity">
    <reaction evidence="8">
        <text>2-C-methyl-D-erythritol 4-phosphate + NADP(+) = 1-deoxy-D-xylulose 5-phosphate + NADPH + H(+)</text>
        <dbReference type="Rhea" id="RHEA:13717"/>
        <dbReference type="ChEBI" id="CHEBI:15378"/>
        <dbReference type="ChEBI" id="CHEBI:57783"/>
        <dbReference type="ChEBI" id="CHEBI:57792"/>
        <dbReference type="ChEBI" id="CHEBI:58262"/>
        <dbReference type="ChEBI" id="CHEBI:58349"/>
        <dbReference type="EC" id="1.1.1.267"/>
    </reaction>
    <physiologicalReaction direction="right-to-left" evidence="8">
        <dbReference type="Rhea" id="RHEA:13719"/>
    </physiologicalReaction>
</comment>
<evidence type="ECO:0000256" key="4">
    <source>
        <dbReference type="ARBA" id="ARBA00022857"/>
    </source>
</evidence>
<feature type="binding site" evidence="9">
    <location>
        <position position="123"/>
    </location>
    <ligand>
        <name>1-deoxy-D-xylulose 5-phosphate</name>
        <dbReference type="ChEBI" id="CHEBI:57792"/>
    </ligand>
</feature>
<keyword evidence="4 9" id="KW-0521">NADP</keyword>
<dbReference type="Gene3D" id="3.40.50.720">
    <property type="entry name" value="NAD(P)-binding Rossmann-like Domain"/>
    <property type="match status" value="1"/>
</dbReference>
<evidence type="ECO:0000259" key="10">
    <source>
        <dbReference type="Pfam" id="PF02670"/>
    </source>
</evidence>
<dbReference type="Pfam" id="PF13288">
    <property type="entry name" value="DXPR_C"/>
    <property type="match status" value="1"/>
</dbReference>
<evidence type="ECO:0000313" key="13">
    <source>
        <dbReference type="EMBL" id="MBT1072824.1"/>
    </source>
</evidence>
<feature type="domain" description="1-deoxy-D-xylulose 5-phosphate reductoisomerase N-terminal" evidence="10">
    <location>
        <begin position="4"/>
        <end position="130"/>
    </location>
</feature>
<dbReference type="EC" id="1.1.1.267" evidence="9"/>
<feature type="binding site" evidence="9">
    <location>
        <position position="150"/>
    </location>
    <ligand>
        <name>1-deoxy-D-xylulose 5-phosphate</name>
        <dbReference type="ChEBI" id="CHEBI:57792"/>
    </ligand>
</feature>
<evidence type="ECO:0000256" key="8">
    <source>
        <dbReference type="ARBA" id="ARBA00048543"/>
    </source>
</evidence>
<feature type="binding site" evidence="9">
    <location>
        <position position="174"/>
    </location>
    <ligand>
        <name>1-deoxy-D-xylulose 5-phosphate</name>
        <dbReference type="ChEBI" id="CHEBI:57792"/>
    </ligand>
</feature>
<feature type="binding site" evidence="9">
    <location>
        <position position="37"/>
    </location>
    <ligand>
        <name>NADPH</name>
        <dbReference type="ChEBI" id="CHEBI:57783"/>
    </ligand>
</feature>
<feature type="binding site" evidence="9">
    <location>
        <position position="197"/>
    </location>
    <ligand>
        <name>1-deoxy-D-xylulose 5-phosphate</name>
        <dbReference type="ChEBI" id="CHEBI:57792"/>
    </ligand>
</feature>
<evidence type="ECO:0000313" key="14">
    <source>
        <dbReference type="Proteomes" id="UP000784128"/>
    </source>
</evidence>
<dbReference type="GO" id="GO:0030604">
    <property type="term" value="F:1-deoxy-D-xylulose-5-phosphate reductoisomerase activity"/>
    <property type="evidence" value="ECO:0007669"/>
    <property type="project" value="UniProtKB-EC"/>
</dbReference>
<dbReference type="InterPro" id="IPR003821">
    <property type="entry name" value="DXP_reductoisomerase"/>
</dbReference>
<comment type="cofactor">
    <cofactor evidence="9">
        <name>Mg(2+)</name>
        <dbReference type="ChEBI" id="CHEBI:18420"/>
    </cofactor>
    <cofactor evidence="9">
        <name>Mn(2+)</name>
        <dbReference type="ChEBI" id="CHEBI:29035"/>
    </cofactor>
</comment>
<dbReference type="SUPFAM" id="SSF51735">
    <property type="entry name" value="NAD(P)-binding Rossmann-fold domains"/>
    <property type="match status" value="1"/>
</dbReference>
<feature type="binding site" evidence="9">
    <location>
        <position position="11"/>
    </location>
    <ligand>
        <name>NADPH</name>
        <dbReference type="ChEBI" id="CHEBI:57783"/>
    </ligand>
</feature>
<accession>A0ABS5UAY2</accession>
<keyword evidence="6 9" id="KW-0464">Manganese</keyword>
<evidence type="ECO:0000256" key="9">
    <source>
        <dbReference type="HAMAP-Rule" id="MF_00183"/>
    </source>
</evidence>
<feature type="domain" description="DXP reductoisomerase C-terminal" evidence="12">
    <location>
        <begin position="259"/>
        <end position="375"/>
    </location>
</feature>
<name>A0ABS5UAY2_9BACT</name>
<dbReference type="HAMAP" id="MF_00183">
    <property type="entry name" value="DXP_reductoisom"/>
    <property type="match status" value="1"/>
</dbReference>
<dbReference type="InterPro" id="IPR013644">
    <property type="entry name" value="DXP_reductoisomerase_C"/>
</dbReference>
<dbReference type="Pfam" id="PF08436">
    <property type="entry name" value="DXP_redisom_C"/>
    <property type="match status" value="1"/>
</dbReference>
<feature type="binding site" evidence="9">
    <location>
        <position position="36"/>
    </location>
    <ligand>
        <name>NADPH</name>
        <dbReference type="ChEBI" id="CHEBI:57783"/>
    </ligand>
</feature>
<gene>
    <name evidence="9" type="primary">dxr</name>
    <name evidence="13" type="ORF">KJB30_13595</name>
</gene>
<comment type="pathway">
    <text evidence="1 9">Isoprenoid biosynthesis; isopentenyl diphosphate biosynthesis via DXP pathway; isopentenyl diphosphate from 1-deoxy-D-xylulose 5-phosphate: step 1/6.</text>
</comment>
<keyword evidence="9" id="KW-0460">Magnesium</keyword>
<dbReference type="PIRSF" id="PIRSF006205">
    <property type="entry name" value="Dxp_reductismrs"/>
    <property type="match status" value="1"/>
</dbReference>
<dbReference type="PANTHER" id="PTHR30525:SF0">
    <property type="entry name" value="1-DEOXY-D-XYLULOSE 5-PHOSPHATE REDUCTOISOMERASE, CHLOROPLASTIC"/>
    <property type="match status" value="1"/>
</dbReference>
<evidence type="ECO:0000256" key="6">
    <source>
        <dbReference type="ARBA" id="ARBA00023211"/>
    </source>
</evidence>
<feature type="domain" description="1-deoxy-D-xylulose 5-phosphate reductoisomerase C-terminal" evidence="11">
    <location>
        <begin position="144"/>
        <end position="227"/>
    </location>
</feature>
<feature type="binding site" evidence="9">
    <location>
        <position position="219"/>
    </location>
    <ligand>
        <name>Mn(2+)</name>
        <dbReference type="ChEBI" id="CHEBI:29035"/>
    </ligand>
</feature>
<dbReference type="Gene3D" id="1.10.1740.10">
    <property type="match status" value="1"/>
</dbReference>
<proteinExistence type="inferred from homology"/>
<feature type="binding site" evidence="9">
    <location>
        <position position="150"/>
    </location>
    <ligand>
        <name>Mn(2+)</name>
        <dbReference type="ChEBI" id="CHEBI:29035"/>
    </ligand>
</feature>
<dbReference type="RefSeq" id="WP_214300213.1">
    <property type="nucleotide sequence ID" value="NZ_JAHDYS010000013.1"/>
</dbReference>
<feature type="binding site" evidence="9">
    <location>
        <position position="124"/>
    </location>
    <ligand>
        <name>NADPH</name>
        <dbReference type="ChEBI" id="CHEBI:57783"/>
    </ligand>
</feature>